<dbReference type="Proteomes" id="UP000030689">
    <property type="component" value="Unassembled WGS sequence"/>
</dbReference>
<dbReference type="InterPro" id="IPR017451">
    <property type="entry name" value="F-box-assoc_interact_dom"/>
</dbReference>
<dbReference type="SUPFAM" id="SSF81383">
    <property type="entry name" value="F-box domain"/>
    <property type="match status" value="1"/>
</dbReference>
<dbReference type="Pfam" id="PF00646">
    <property type="entry name" value="F-box"/>
    <property type="match status" value="1"/>
</dbReference>
<feature type="compositionally biased region" description="Low complexity" evidence="1">
    <location>
        <begin position="211"/>
        <end position="221"/>
    </location>
</feature>
<evidence type="ECO:0000259" key="2">
    <source>
        <dbReference type="PROSITE" id="PS50181"/>
    </source>
</evidence>
<dbReference type="SMART" id="SM00256">
    <property type="entry name" value="FBOX"/>
    <property type="match status" value="1"/>
</dbReference>
<gene>
    <name evidence="3" type="ORF">EUTSA_v10015726mg</name>
</gene>
<dbReference type="eggNOG" id="ENOG502SXXQ">
    <property type="taxonomic scope" value="Eukaryota"/>
</dbReference>
<accession>V4LGB2</accession>
<keyword evidence="4" id="KW-1185">Reference proteome</keyword>
<sequence length="402" mass="45652">MEKNPRETEERRNSDSLPLDMLFDILLRLPAKSVARLVGVSKLFATIIRSKDFTRAFRLRSSKQKQRILLAFTELDKEKGRENWFFFSSSLPTNEESSSSSTSSSSLSSSSSSPVFLFSMACPAPDIRYDRPECVHGLVSFVYGGEQVICNPSTGISITLPLVKSRRVLKRYLGYDPVDGQFKVLCVTEPIFSTDMRVAASECVVFTLGSSSSSSHDQNSSWRKIECSSPHRPRSNGVCINGVLYYYANMGTRTMERPSLVRFQVRSEDFDFLTKLPTEDQYWIRTGPRLINYQGKVALVNGIRTTFSLWVLEDFEKQEWVEVTLSLSPWRGEIRLRPLDVRGTTQTGEIIYASRSENHQVERSTLSQSVETKDSLPNRNHTILSNEKMIQRVTKCLVQGCL</sequence>
<evidence type="ECO:0000313" key="3">
    <source>
        <dbReference type="EMBL" id="ESQ41467.1"/>
    </source>
</evidence>
<evidence type="ECO:0000256" key="1">
    <source>
        <dbReference type="SAM" id="MobiDB-lite"/>
    </source>
</evidence>
<evidence type="ECO:0000313" key="4">
    <source>
        <dbReference type="Proteomes" id="UP000030689"/>
    </source>
</evidence>
<dbReference type="Gramene" id="ESQ41467">
    <property type="protein sequence ID" value="ESQ41467"/>
    <property type="gene ID" value="EUTSA_v10015726mg"/>
</dbReference>
<proteinExistence type="predicted"/>
<feature type="region of interest" description="Disordered" evidence="1">
    <location>
        <begin position="211"/>
        <end position="230"/>
    </location>
</feature>
<protein>
    <recommendedName>
        <fullName evidence="2">F-box domain-containing protein</fullName>
    </recommendedName>
</protein>
<feature type="region of interest" description="Disordered" evidence="1">
    <location>
        <begin position="90"/>
        <end position="112"/>
    </location>
</feature>
<dbReference type="PROSITE" id="PS50181">
    <property type="entry name" value="FBOX"/>
    <property type="match status" value="1"/>
</dbReference>
<dbReference type="InterPro" id="IPR036047">
    <property type="entry name" value="F-box-like_dom_sf"/>
</dbReference>
<reference evidence="3 4" key="1">
    <citation type="journal article" date="2013" name="Front. Plant Sci.">
        <title>The Reference Genome of the Halophytic Plant Eutrema salsugineum.</title>
        <authorList>
            <person name="Yang R."/>
            <person name="Jarvis D.E."/>
            <person name="Chen H."/>
            <person name="Beilstein M.A."/>
            <person name="Grimwood J."/>
            <person name="Jenkins J."/>
            <person name="Shu S."/>
            <person name="Prochnik S."/>
            <person name="Xin M."/>
            <person name="Ma C."/>
            <person name="Schmutz J."/>
            <person name="Wing R.A."/>
            <person name="Mitchell-Olds T."/>
            <person name="Schumaker K.S."/>
            <person name="Wang X."/>
        </authorList>
    </citation>
    <scope>NUCLEOTIDE SEQUENCE [LARGE SCALE GENOMIC DNA]</scope>
</reference>
<dbReference type="KEGG" id="eus:EUTSA_v10015726mg"/>
<dbReference type="InterPro" id="IPR013187">
    <property type="entry name" value="F-box-assoc_dom_typ3"/>
</dbReference>
<dbReference type="OMA" id="WFTESNC"/>
<dbReference type="AlphaFoldDB" id="V4LGB2"/>
<organism evidence="3 4">
    <name type="scientific">Eutrema salsugineum</name>
    <name type="common">Saltwater cress</name>
    <name type="synonym">Sisymbrium salsugineum</name>
    <dbReference type="NCBI Taxonomy" id="72664"/>
    <lineage>
        <taxon>Eukaryota</taxon>
        <taxon>Viridiplantae</taxon>
        <taxon>Streptophyta</taxon>
        <taxon>Embryophyta</taxon>
        <taxon>Tracheophyta</taxon>
        <taxon>Spermatophyta</taxon>
        <taxon>Magnoliopsida</taxon>
        <taxon>eudicotyledons</taxon>
        <taxon>Gunneridae</taxon>
        <taxon>Pentapetalae</taxon>
        <taxon>rosids</taxon>
        <taxon>malvids</taxon>
        <taxon>Brassicales</taxon>
        <taxon>Brassicaceae</taxon>
        <taxon>Eutremeae</taxon>
        <taxon>Eutrema</taxon>
    </lineage>
</organism>
<dbReference type="InterPro" id="IPR001810">
    <property type="entry name" value="F-box_dom"/>
</dbReference>
<feature type="domain" description="F-box" evidence="2">
    <location>
        <begin position="11"/>
        <end position="60"/>
    </location>
</feature>
<dbReference type="NCBIfam" id="TIGR01640">
    <property type="entry name" value="F_box_assoc_1"/>
    <property type="match status" value="1"/>
</dbReference>
<dbReference type="Pfam" id="PF08268">
    <property type="entry name" value="FBA_3"/>
    <property type="match status" value="1"/>
</dbReference>
<name>V4LGB2_EUTSA</name>
<dbReference type="PANTHER" id="PTHR31111">
    <property type="entry name" value="BNAA05G37150D PROTEIN-RELATED"/>
    <property type="match status" value="1"/>
</dbReference>
<dbReference type="EMBL" id="KI517464">
    <property type="protein sequence ID" value="ESQ41467.1"/>
    <property type="molecule type" value="Genomic_DNA"/>
</dbReference>
<dbReference type="PANTHER" id="PTHR31111:SF138">
    <property type="entry name" value="F-BOX ASSOCIATED DOMAIN-CONTAINING PROTEIN"/>
    <property type="match status" value="1"/>
</dbReference>